<evidence type="ECO:0000256" key="2">
    <source>
        <dbReference type="ARBA" id="ARBA00023157"/>
    </source>
</evidence>
<dbReference type="PANTHER" id="PTHR12411">
    <property type="entry name" value="CYSTEINE PROTEASE FAMILY C1-RELATED"/>
    <property type="match status" value="1"/>
</dbReference>
<dbReference type="InterPro" id="IPR039417">
    <property type="entry name" value="Peptidase_C1A_papain-like"/>
</dbReference>
<dbReference type="FunFam" id="3.90.70.10:FF:000332">
    <property type="entry name" value="Cathepsin L1"/>
    <property type="match status" value="1"/>
</dbReference>
<dbReference type="GO" id="GO:0008234">
    <property type="term" value="F:cysteine-type peptidase activity"/>
    <property type="evidence" value="ECO:0007669"/>
    <property type="project" value="InterPro"/>
</dbReference>
<dbReference type="InterPro" id="IPR013128">
    <property type="entry name" value="Peptidase_C1A"/>
</dbReference>
<proteinExistence type="inferred from homology"/>
<name>A0A6G1S6M6_9ACAR</name>
<dbReference type="InterPro" id="IPR000668">
    <property type="entry name" value="Peptidase_C1A_C"/>
</dbReference>
<protein>
    <submittedName>
        <fullName evidence="6">Cathepsin L</fullName>
    </submittedName>
</protein>
<dbReference type="Gene3D" id="3.90.70.10">
    <property type="entry name" value="Cysteine proteinases"/>
    <property type="match status" value="1"/>
</dbReference>
<keyword evidence="2" id="KW-1015">Disulfide bond</keyword>
<feature type="domain" description="Cathepsin propeptide inhibitor" evidence="5">
    <location>
        <begin position="30"/>
        <end position="87"/>
    </location>
</feature>
<dbReference type="SUPFAM" id="SSF54001">
    <property type="entry name" value="Cysteine proteinases"/>
    <property type="match status" value="1"/>
</dbReference>
<dbReference type="InterPro" id="IPR025661">
    <property type="entry name" value="Pept_asp_AS"/>
</dbReference>
<dbReference type="Pfam" id="PF08246">
    <property type="entry name" value="Inhibitor_I29"/>
    <property type="match status" value="1"/>
</dbReference>
<dbReference type="CDD" id="cd02248">
    <property type="entry name" value="Peptidase_C1A"/>
    <property type="match status" value="1"/>
</dbReference>
<sequence length="338" mass="36943">MKSSLLLLALIGLAAIGELALAKHSNLHEWTQYKKRHGKVYETLEEEARRFSLYLAAREQIRQHNANEQASYKMGLSHLSDRTQEEFAQLNGLGYELGEPKRRVAKAQDHPHLEPVRSASGPLADEIDWRQVANRVSSVKDQGECASGWAFAAAGVLEGQETEINRGAELISLSAQQLVDCSEYNKGCQGGTISNALTYVASRGIEPEQAYPYVGPGSKSCNFSGKATVMSVVGAMEFTDEVDLKTYVARFGPVAVGVHVNENFKHYKSGIFNDPTCGPLQNTDHAALVVGYGTDSEVGDYWIVKNSWSPAWGEEGYIRIKRGLCGIGELSVVPYGVS</sequence>
<dbReference type="EMBL" id="GGYP01001046">
    <property type="protein sequence ID" value="MDE45817.1"/>
    <property type="molecule type" value="Transcribed_RNA"/>
</dbReference>
<gene>
    <name evidence="6" type="primary">CATL_13</name>
    <name evidence="6" type="ORF">g.12699</name>
</gene>
<dbReference type="InterPro" id="IPR013201">
    <property type="entry name" value="Prot_inhib_I29"/>
</dbReference>
<evidence type="ECO:0000256" key="1">
    <source>
        <dbReference type="ARBA" id="ARBA00008455"/>
    </source>
</evidence>
<dbReference type="PROSITE" id="PS00640">
    <property type="entry name" value="THIOL_PROTEASE_ASN"/>
    <property type="match status" value="1"/>
</dbReference>
<evidence type="ECO:0000259" key="4">
    <source>
        <dbReference type="SMART" id="SM00645"/>
    </source>
</evidence>
<feature type="chain" id="PRO_5026266386" evidence="3">
    <location>
        <begin position="23"/>
        <end position="338"/>
    </location>
</feature>
<feature type="domain" description="Peptidase C1A papain C-terminal" evidence="4">
    <location>
        <begin position="123"/>
        <end position="335"/>
    </location>
</feature>
<dbReference type="InterPro" id="IPR038765">
    <property type="entry name" value="Papain-like_cys_pep_sf"/>
</dbReference>
<feature type="signal peptide" evidence="3">
    <location>
        <begin position="1"/>
        <end position="22"/>
    </location>
</feature>
<evidence type="ECO:0000256" key="3">
    <source>
        <dbReference type="SAM" id="SignalP"/>
    </source>
</evidence>
<dbReference type="SMART" id="SM00848">
    <property type="entry name" value="Inhibitor_I29"/>
    <property type="match status" value="1"/>
</dbReference>
<accession>A0A6G1S6M6</accession>
<comment type="similarity">
    <text evidence="1">Belongs to the peptidase C1 family.</text>
</comment>
<reference evidence="6" key="1">
    <citation type="submission" date="2018-10" db="EMBL/GenBank/DDBJ databases">
        <title>Transcriptome assembly of Aceria tosichella (Wheat curl mite) Type 2.</title>
        <authorList>
            <person name="Scully E.D."/>
            <person name="Geib S.M."/>
            <person name="Palmer N.A."/>
            <person name="Gupta A.K."/>
            <person name="Sarath G."/>
            <person name="Tatineni S."/>
        </authorList>
    </citation>
    <scope>NUCLEOTIDE SEQUENCE</scope>
    <source>
        <strain evidence="6">LincolnNE</strain>
    </source>
</reference>
<dbReference type="SMART" id="SM00645">
    <property type="entry name" value="Pept_C1"/>
    <property type="match status" value="1"/>
</dbReference>
<dbReference type="PRINTS" id="PR00705">
    <property type="entry name" value="PAPAIN"/>
</dbReference>
<dbReference type="AlphaFoldDB" id="A0A6G1S6M6"/>
<evidence type="ECO:0000313" key="6">
    <source>
        <dbReference type="EMBL" id="MDE45817.1"/>
    </source>
</evidence>
<evidence type="ECO:0000259" key="5">
    <source>
        <dbReference type="SMART" id="SM00848"/>
    </source>
</evidence>
<dbReference type="Pfam" id="PF00112">
    <property type="entry name" value="Peptidase_C1"/>
    <property type="match status" value="1"/>
</dbReference>
<dbReference type="GO" id="GO:0006508">
    <property type="term" value="P:proteolysis"/>
    <property type="evidence" value="ECO:0007669"/>
    <property type="project" value="InterPro"/>
</dbReference>
<keyword evidence="3" id="KW-0732">Signal</keyword>
<organism evidence="6">
    <name type="scientific">Aceria tosichella</name>
    <name type="common">wheat curl mite</name>
    <dbReference type="NCBI Taxonomy" id="561515"/>
    <lineage>
        <taxon>Eukaryota</taxon>
        <taxon>Metazoa</taxon>
        <taxon>Ecdysozoa</taxon>
        <taxon>Arthropoda</taxon>
        <taxon>Chelicerata</taxon>
        <taxon>Arachnida</taxon>
        <taxon>Acari</taxon>
        <taxon>Acariformes</taxon>
        <taxon>Trombidiformes</taxon>
        <taxon>Prostigmata</taxon>
        <taxon>Eupodina</taxon>
        <taxon>Eriophyoidea</taxon>
        <taxon>Eriophyidae</taxon>
        <taxon>Eriophyinae</taxon>
        <taxon>Aceriini</taxon>
        <taxon>Aceria</taxon>
    </lineage>
</organism>